<sequence length="19" mass="2395">MRQHMWGSIEKTYRMKLQA</sequence>
<reference evidence="1" key="1">
    <citation type="submission" date="2022-08" db="EMBL/GenBank/DDBJ databases">
        <authorList>
            <person name="Gutierrez-Valencia J."/>
        </authorList>
    </citation>
    <scope>NUCLEOTIDE SEQUENCE</scope>
</reference>
<organism evidence="1 2">
    <name type="scientific">Linum tenue</name>
    <dbReference type="NCBI Taxonomy" id="586396"/>
    <lineage>
        <taxon>Eukaryota</taxon>
        <taxon>Viridiplantae</taxon>
        <taxon>Streptophyta</taxon>
        <taxon>Embryophyta</taxon>
        <taxon>Tracheophyta</taxon>
        <taxon>Spermatophyta</taxon>
        <taxon>Magnoliopsida</taxon>
        <taxon>eudicotyledons</taxon>
        <taxon>Gunneridae</taxon>
        <taxon>Pentapetalae</taxon>
        <taxon>rosids</taxon>
        <taxon>fabids</taxon>
        <taxon>Malpighiales</taxon>
        <taxon>Linaceae</taxon>
        <taxon>Linum</taxon>
    </lineage>
</organism>
<evidence type="ECO:0000313" key="1">
    <source>
        <dbReference type="EMBL" id="CAI0418510.1"/>
    </source>
</evidence>
<proteinExistence type="predicted"/>
<dbReference type="AlphaFoldDB" id="A0AAV0K9H6"/>
<protein>
    <submittedName>
        <fullName evidence="1">Uncharacterized protein</fullName>
    </submittedName>
</protein>
<gene>
    <name evidence="1" type="ORF">LITE_LOCUS17665</name>
</gene>
<accession>A0AAV0K9H6</accession>
<dbReference type="Proteomes" id="UP001154282">
    <property type="component" value="Unassembled WGS sequence"/>
</dbReference>
<evidence type="ECO:0000313" key="2">
    <source>
        <dbReference type="Proteomes" id="UP001154282"/>
    </source>
</evidence>
<comment type="caution">
    <text evidence="1">The sequence shown here is derived from an EMBL/GenBank/DDBJ whole genome shotgun (WGS) entry which is preliminary data.</text>
</comment>
<dbReference type="EMBL" id="CAMGYJ010000005">
    <property type="protein sequence ID" value="CAI0418510.1"/>
    <property type="molecule type" value="Genomic_DNA"/>
</dbReference>
<keyword evidence="2" id="KW-1185">Reference proteome</keyword>
<name>A0AAV0K9H6_9ROSI</name>